<reference evidence="1 2" key="1">
    <citation type="journal article" date="2017" name="Gigascience">
        <title>Draft genome of the honey bee ectoparasitic mite, Tropilaelaps mercedesae, is shaped by the parasitic life history.</title>
        <authorList>
            <person name="Dong X."/>
            <person name="Armstrong S.D."/>
            <person name="Xia D."/>
            <person name="Makepeace B.L."/>
            <person name="Darby A.C."/>
            <person name="Kadowaki T."/>
        </authorList>
    </citation>
    <scope>NUCLEOTIDE SEQUENCE [LARGE SCALE GENOMIC DNA]</scope>
    <source>
        <strain evidence="1">Wuxi-XJTLU</strain>
    </source>
</reference>
<keyword evidence="2" id="KW-1185">Reference proteome</keyword>
<protein>
    <submittedName>
        <fullName evidence="1">Uncharacterized protein</fullName>
    </submittedName>
</protein>
<proteinExistence type="predicted"/>
<evidence type="ECO:0000313" key="1">
    <source>
        <dbReference type="EMBL" id="OQR77293.1"/>
    </source>
</evidence>
<dbReference type="EMBL" id="MNPL01003733">
    <property type="protein sequence ID" value="OQR77293.1"/>
    <property type="molecule type" value="Genomic_DNA"/>
</dbReference>
<dbReference type="InParanoid" id="A0A1V9XV40"/>
<organism evidence="1 2">
    <name type="scientific">Tropilaelaps mercedesae</name>
    <dbReference type="NCBI Taxonomy" id="418985"/>
    <lineage>
        <taxon>Eukaryota</taxon>
        <taxon>Metazoa</taxon>
        <taxon>Ecdysozoa</taxon>
        <taxon>Arthropoda</taxon>
        <taxon>Chelicerata</taxon>
        <taxon>Arachnida</taxon>
        <taxon>Acari</taxon>
        <taxon>Parasitiformes</taxon>
        <taxon>Mesostigmata</taxon>
        <taxon>Gamasina</taxon>
        <taxon>Dermanyssoidea</taxon>
        <taxon>Laelapidae</taxon>
        <taxon>Tropilaelaps</taxon>
    </lineage>
</organism>
<name>A0A1V9XV40_9ACAR</name>
<gene>
    <name evidence="1" type="ORF">BIW11_02933</name>
</gene>
<comment type="caution">
    <text evidence="1">The sequence shown here is derived from an EMBL/GenBank/DDBJ whole genome shotgun (WGS) entry which is preliminary data.</text>
</comment>
<evidence type="ECO:0000313" key="2">
    <source>
        <dbReference type="Proteomes" id="UP000192247"/>
    </source>
</evidence>
<dbReference type="AlphaFoldDB" id="A0A1V9XV40"/>
<accession>A0A1V9XV40</accession>
<dbReference type="Proteomes" id="UP000192247">
    <property type="component" value="Unassembled WGS sequence"/>
</dbReference>
<sequence length="30" mass="3515">MKGRIHSERQFCFCPSSYNNIGLRLLTQSK</sequence>